<evidence type="ECO:0000256" key="2">
    <source>
        <dbReference type="ARBA" id="ARBA00023004"/>
    </source>
</evidence>
<dbReference type="NCBIfam" id="TIGR03440">
    <property type="entry name" value="egtB_TIGR03440"/>
    <property type="match status" value="1"/>
</dbReference>
<dbReference type="InterPro" id="IPR005532">
    <property type="entry name" value="SUMF_dom"/>
</dbReference>
<dbReference type="Gene3D" id="3.90.1580.10">
    <property type="entry name" value="paralog of FGE (formylglycine-generating enzyme)"/>
    <property type="match status" value="2"/>
</dbReference>
<dbReference type="STRING" id="45067.Llan_1263"/>
<dbReference type="InterPro" id="IPR016187">
    <property type="entry name" value="CTDL_fold"/>
</dbReference>
<dbReference type="EMBL" id="LNYI01000027">
    <property type="protein sequence ID" value="KTD22322.1"/>
    <property type="molecule type" value="Genomic_DNA"/>
</dbReference>
<proteinExistence type="predicted"/>
<keyword evidence="2" id="KW-0408">Iron</keyword>
<sequence>MLKEELIRRFQQVRKKTEEICQPLFTEDYVIQSMPDVSPPKWHLAHTTWFFETFVLSPYLLTYNVFDASFSYRFNSYYQTIAKPYLRSERGLLSRPTTKVVYAYRDYVNSHILSLLDEISENKFNQIQNLITWGLQHEQQHQELLLMDIKYNFSRDPDFPSYQEEKLSPHYDTSPNTKPSIEVAGGLIEIGHAGRHFCFDNEIPRHQKFLRPYLIAPQLVTNREYLEFIEDNGYVQARWWLADGWDWIVGQKWFAPLYWQKIDSKWHIFTLHGLKALSLAEPVSHISYYEADAYAKWRGYRLPTEEEWEHYVSINAISPHEGNFLETGIYHPQADTSGGNNVPKQFFGDLWEWTASPYSPYPGYKTPEGSLGEYNGKFMNNQVVLRGGCCATPQDHIRASYRNFFQPEKRWQFSGIRLAAYL</sequence>
<keyword evidence="7" id="KW-1185">Reference proteome</keyword>
<dbReference type="InterPro" id="IPR042095">
    <property type="entry name" value="SUMF_sf"/>
</dbReference>
<keyword evidence="6" id="KW-0489">Methyltransferase</keyword>
<organism evidence="6 7">
    <name type="scientific">Legionella lansingensis</name>
    <dbReference type="NCBI Taxonomy" id="45067"/>
    <lineage>
        <taxon>Bacteria</taxon>
        <taxon>Pseudomonadati</taxon>
        <taxon>Pseudomonadota</taxon>
        <taxon>Gammaproteobacteria</taxon>
        <taxon>Legionellales</taxon>
        <taxon>Legionellaceae</taxon>
        <taxon>Legionella</taxon>
    </lineage>
</organism>
<dbReference type="RefSeq" id="WP_035915724.1">
    <property type="nucleotide sequence ID" value="NZ_CAAAJD010000020.1"/>
</dbReference>
<accession>A0A0W0VQA0</accession>
<dbReference type="Pfam" id="PF12867">
    <property type="entry name" value="DinB_2"/>
    <property type="match status" value="1"/>
</dbReference>
<comment type="caution">
    <text evidence="6">The sequence shown here is derived from an EMBL/GenBank/DDBJ whole genome shotgun (WGS) entry which is preliminary data.</text>
</comment>
<evidence type="ECO:0000256" key="1">
    <source>
        <dbReference type="ARBA" id="ARBA00023002"/>
    </source>
</evidence>
<evidence type="ECO:0000259" key="5">
    <source>
        <dbReference type="Pfam" id="PF12867"/>
    </source>
</evidence>
<dbReference type="Pfam" id="PF03781">
    <property type="entry name" value="FGE-sulfatase"/>
    <property type="match status" value="2"/>
</dbReference>
<feature type="domain" description="Sulfatase-modifying factor enzyme-like" evidence="4">
    <location>
        <begin position="345"/>
        <end position="419"/>
    </location>
</feature>
<dbReference type="InterPro" id="IPR017806">
    <property type="entry name" value="EgtB"/>
</dbReference>
<keyword evidence="1" id="KW-0560">Oxidoreductase</keyword>
<dbReference type="AlphaFoldDB" id="A0A0W0VQA0"/>
<dbReference type="GO" id="GO:0008168">
    <property type="term" value="F:methyltransferase activity"/>
    <property type="evidence" value="ECO:0007669"/>
    <property type="project" value="UniProtKB-KW"/>
</dbReference>
<name>A0A0W0VQA0_9GAMM</name>
<reference evidence="6 7" key="1">
    <citation type="submission" date="2015-11" db="EMBL/GenBank/DDBJ databases">
        <title>Genomic analysis of 38 Legionella species identifies large and diverse effector repertoires.</title>
        <authorList>
            <person name="Burstein D."/>
            <person name="Amaro F."/>
            <person name="Zusman T."/>
            <person name="Lifshitz Z."/>
            <person name="Cohen O."/>
            <person name="Gilbert J.A."/>
            <person name="Pupko T."/>
            <person name="Shuman H.A."/>
            <person name="Segal G."/>
        </authorList>
    </citation>
    <scope>NUCLEOTIDE SEQUENCE [LARGE SCALE GENOMIC DNA]</scope>
    <source>
        <strain evidence="6 7">ATCC 49751</strain>
    </source>
</reference>
<dbReference type="PANTHER" id="PTHR23150:SF36">
    <property type="entry name" value="HERCYNINE OXYGENASE"/>
    <property type="match status" value="1"/>
</dbReference>
<feature type="domain" description="DinB-like" evidence="5">
    <location>
        <begin position="10"/>
        <end position="144"/>
    </location>
</feature>
<protein>
    <submittedName>
        <fullName evidence="6">Methyltransferase</fullName>
    </submittedName>
</protein>
<evidence type="ECO:0000313" key="6">
    <source>
        <dbReference type="EMBL" id="KTD22322.1"/>
    </source>
</evidence>
<feature type="domain" description="Sulfatase-modifying factor enzyme-like" evidence="4">
    <location>
        <begin position="180"/>
        <end position="309"/>
    </location>
</feature>
<keyword evidence="6" id="KW-0808">Transferase</keyword>
<dbReference type="PANTHER" id="PTHR23150">
    <property type="entry name" value="SULFATASE MODIFYING FACTOR 1, 2"/>
    <property type="match status" value="1"/>
</dbReference>
<dbReference type="InterPro" id="IPR024775">
    <property type="entry name" value="DinB-like"/>
</dbReference>
<evidence type="ECO:0000313" key="7">
    <source>
        <dbReference type="Proteomes" id="UP000054869"/>
    </source>
</evidence>
<dbReference type="GO" id="GO:0052699">
    <property type="term" value="P:ergothioneine biosynthetic process"/>
    <property type="evidence" value="ECO:0007669"/>
    <property type="project" value="InterPro"/>
</dbReference>
<dbReference type="eggNOG" id="COG1262">
    <property type="taxonomic scope" value="Bacteria"/>
</dbReference>
<dbReference type="PATRIC" id="fig|45067.4.peg.1325"/>
<dbReference type="Proteomes" id="UP000054869">
    <property type="component" value="Unassembled WGS sequence"/>
</dbReference>
<evidence type="ECO:0000256" key="3">
    <source>
        <dbReference type="ARBA" id="ARBA00037882"/>
    </source>
</evidence>
<comment type="pathway">
    <text evidence="3">Amino-acid biosynthesis; ergothioneine biosynthesis.</text>
</comment>
<dbReference type="GO" id="GO:0032259">
    <property type="term" value="P:methylation"/>
    <property type="evidence" value="ECO:0007669"/>
    <property type="project" value="UniProtKB-KW"/>
</dbReference>
<evidence type="ECO:0000259" key="4">
    <source>
        <dbReference type="Pfam" id="PF03781"/>
    </source>
</evidence>
<dbReference type="InterPro" id="IPR051043">
    <property type="entry name" value="Sulfatase_Mod_Factor_Kinase"/>
</dbReference>
<dbReference type="SUPFAM" id="SSF56436">
    <property type="entry name" value="C-type lectin-like"/>
    <property type="match status" value="1"/>
</dbReference>
<dbReference type="OrthoDB" id="9768004at2"/>
<gene>
    <name evidence="6" type="ORF">Llan_1263</name>
</gene>